<feature type="non-terminal residue" evidence="4">
    <location>
        <position position="248"/>
    </location>
</feature>
<evidence type="ECO:0000259" key="3">
    <source>
        <dbReference type="Pfam" id="PF02776"/>
    </source>
</evidence>
<feature type="domain" description="Thiamine pyrophosphate enzyme N-terminal TPP-binding" evidence="3">
    <location>
        <begin position="11"/>
        <end position="126"/>
    </location>
</feature>
<protein>
    <submittedName>
        <fullName evidence="4">Acetolactate synthase I/II/III large subunit</fullName>
    </submittedName>
</protein>
<dbReference type="Pfam" id="PF00205">
    <property type="entry name" value="TPP_enzyme_M"/>
    <property type="match status" value="1"/>
</dbReference>
<dbReference type="GO" id="GO:0050660">
    <property type="term" value="F:flavin adenine dinucleotide binding"/>
    <property type="evidence" value="ECO:0007669"/>
    <property type="project" value="TreeGrafter"/>
</dbReference>
<dbReference type="Gene3D" id="3.40.50.970">
    <property type="match status" value="1"/>
</dbReference>
<dbReference type="AlphaFoldDB" id="A0A6V8Q6R5"/>
<dbReference type="PANTHER" id="PTHR18968">
    <property type="entry name" value="THIAMINE PYROPHOSPHATE ENZYMES"/>
    <property type="match status" value="1"/>
</dbReference>
<dbReference type="InterPro" id="IPR029035">
    <property type="entry name" value="DHS-like_NAD/FAD-binding_dom"/>
</dbReference>
<proteinExistence type="inferred from homology"/>
<dbReference type="InterPro" id="IPR012001">
    <property type="entry name" value="Thiamin_PyroP_enz_TPP-bd_dom"/>
</dbReference>
<evidence type="ECO:0000259" key="2">
    <source>
        <dbReference type="Pfam" id="PF00205"/>
    </source>
</evidence>
<sequence length="248" mass="26545">MKRGEIALVKMTGAEALIRALEIEGVEFIFGYPGGATLPIYDVLFDSKQIRHILVRHEQCAAHAADGYARSTGKVGVCMATSGPGATNLVTGIANAYMDSVPIVAITGQVATSLIGTDAFQEADITGITSPITKHNYLVKKAEDLPRVVKEAFHITSTGRPGPVLIDVPKDVSLALIDFDYSERLSMPGYKPSYKGHPNQIKQAARKIYESSRPVLYVGGGIIIAEACAELLEFAQLAQIPVTNTLMG</sequence>
<comment type="caution">
    <text evidence="4">The sequence shown here is derived from an EMBL/GenBank/DDBJ whole genome shotgun (WGS) entry which is preliminary data.</text>
</comment>
<gene>
    <name evidence="4" type="ORF">HKBW3S47_01837</name>
</gene>
<dbReference type="GO" id="GO:0009097">
    <property type="term" value="P:isoleucine biosynthetic process"/>
    <property type="evidence" value="ECO:0007669"/>
    <property type="project" value="TreeGrafter"/>
</dbReference>
<dbReference type="GO" id="GO:0005948">
    <property type="term" value="C:acetolactate synthase complex"/>
    <property type="evidence" value="ECO:0007669"/>
    <property type="project" value="TreeGrafter"/>
</dbReference>
<dbReference type="Gene3D" id="3.40.50.1220">
    <property type="entry name" value="TPP-binding domain"/>
    <property type="match status" value="1"/>
</dbReference>
<organism evidence="4 5">
    <name type="scientific">Candidatus Hakubella thermalkaliphila</name>
    <dbReference type="NCBI Taxonomy" id="2754717"/>
    <lineage>
        <taxon>Bacteria</taxon>
        <taxon>Bacillati</taxon>
        <taxon>Actinomycetota</taxon>
        <taxon>Actinomycetota incertae sedis</taxon>
        <taxon>Candidatus Hakubellales</taxon>
        <taxon>Candidatus Hakubellaceae</taxon>
        <taxon>Candidatus Hakubella</taxon>
    </lineage>
</organism>
<dbReference type="GO" id="GO:0009099">
    <property type="term" value="P:L-valine biosynthetic process"/>
    <property type="evidence" value="ECO:0007669"/>
    <property type="project" value="TreeGrafter"/>
</dbReference>
<dbReference type="FunFam" id="3.40.50.970:FF:000007">
    <property type="entry name" value="Acetolactate synthase"/>
    <property type="match status" value="1"/>
</dbReference>
<dbReference type="EMBL" id="BLSD01000150">
    <property type="protein sequence ID" value="GFP40140.1"/>
    <property type="molecule type" value="Genomic_DNA"/>
</dbReference>
<dbReference type="GO" id="GO:0000287">
    <property type="term" value="F:magnesium ion binding"/>
    <property type="evidence" value="ECO:0007669"/>
    <property type="project" value="InterPro"/>
</dbReference>
<accession>A0A6V8Q6R5</accession>
<comment type="similarity">
    <text evidence="1">Belongs to the TPP enzyme family.</text>
</comment>
<dbReference type="Proteomes" id="UP000569018">
    <property type="component" value="Unassembled WGS sequence"/>
</dbReference>
<dbReference type="PANTHER" id="PTHR18968:SF13">
    <property type="entry name" value="ACETOLACTATE SYNTHASE CATALYTIC SUBUNIT, MITOCHONDRIAL"/>
    <property type="match status" value="1"/>
</dbReference>
<dbReference type="GO" id="GO:0003984">
    <property type="term" value="F:acetolactate synthase activity"/>
    <property type="evidence" value="ECO:0007669"/>
    <property type="project" value="TreeGrafter"/>
</dbReference>
<dbReference type="RefSeq" id="WP_258189980.1">
    <property type="nucleotide sequence ID" value="NZ_BLSD01000150.1"/>
</dbReference>
<dbReference type="Pfam" id="PF02776">
    <property type="entry name" value="TPP_enzyme_N"/>
    <property type="match status" value="1"/>
</dbReference>
<evidence type="ECO:0000256" key="1">
    <source>
        <dbReference type="ARBA" id="ARBA00007812"/>
    </source>
</evidence>
<reference evidence="4 5" key="1">
    <citation type="journal article" date="2020" name="Front. Microbiol.">
        <title>Single-cell genomics of novel Actinobacteria with the Wood-Ljungdahl pathway discovered in a serpentinizing system.</title>
        <authorList>
            <person name="Merino N."/>
            <person name="Kawai M."/>
            <person name="Boyd E.S."/>
            <person name="Colman D.R."/>
            <person name="McGlynn S.E."/>
            <person name="Nealson K.H."/>
            <person name="Kurokawa K."/>
            <person name="Hongoh Y."/>
        </authorList>
    </citation>
    <scope>NUCLEOTIDE SEQUENCE [LARGE SCALE GENOMIC DNA]</scope>
    <source>
        <strain evidence="4 5">S47</strain>
    </source>
</reference>
<dbReference type="InterPro" id="IPR012000">
    <property type="entry name" value="Thiamin_PyroP_enz_cen_dom"/>
</dbReference>
<dbReference type="CDD" id="cd07035">
    <property type="entry name" value="TPP_PYR_POX_like"/>
    <property type="match status" value="1"/>
</dbReference>
<dbReference type="InterPro" id="IPR029061">
    <property type="entry name" value="THDP-binding"/>
</dbReference>
<dbReference type="SUPFAM" id="SSF52467">
    <property type="entry name" value="DHS-like NAD/FAD-binding domain"/>
    <property type="match status" value="1"/>
</dbReference>
<name>A0A6V8Q6R5_9ACTN</name>
<dbReference type="GO" id="GO:0030976">
    <property type="term" value="F:thiamine pyrophosphate binding"/>
    <property type="evidence" value="ECO:0007669"/>
    <property type="project" value="InterPro"/>
</dbReference>
<dbReference type="SUPFAM" id="SSF52518">
    <property type="entry name" value="Thiamin diphosphate-binding fold (THDP-binding)"/>
    <property type="match status" value="1"/>
</dbReference>
<evidence type="ECO:0000313" key="4">
    <source>
        <dbReference type="EMBL" id="GFP40140.1"/>
    </source>
</evidence>
<feature type="domain" description="Thiamine pyrophosphate enzyme central" evidence="2">
    <location>
        <begin position="201"/>
        <end position="248"/>
    </location>
</feature>
<evidence type="ECO:0000313" key="5">
    <source>
        <dbReference type="Proteomes" id="UP000569018"/>
    </source>
</evidence>
<dbReference type="InterPro" id="IPR045229">
    <property type="entry name" value="TPP_enz"/>
</dbReference>